<dbReference type="AlphaFoldDB" id="A0A814QSJ5"/>
<sequence>MNSNSLSKIFVVSCNKLRKKLFRQSKTHNLACWVHFLRKTQSKVFGCEGVRLTRNKLICNKRSVSLPNLNEDKFSNSSFSSASMEEINQNQNHFITLSEALELDYSFDCDYY</sequence>
<name>A0A814QSJ5_9BILA</name>
<comment type="caution">
    <text evidence="1">The sequence shown here is derived from an EMBL/GenBank/DDBJ whole genome shotgun (WGS) entry which is preliminary data.</text>
</comment>
<reference evidence="1" key="1">
    <citation type="submission" date="2021-02" db="EMBL/GenBank/DDBJ databases">
        <authorList>
            <person name="Nowell W R."/>
        </authorList>
    </citation>
    <scope>NUCLEOTIDE SEQUENCE</scope>
    <source>
        <strain evidence="1">Ploen Becks lab</strain>
    </source>
</reference>
<protein>
    <submittedName>
        <fullName evidence="1">Uncharacterized protein</fullName>
    </submittedName>
</protein>
<dbReference type="EMBL" id="CAJNOC010008912">
    <property type="protein sequence ID" value="CAF1122268.1"/>
    <property type="molecule type" value="Genomic_DNA"/>
</dbReference>
<evidence type="ECO:0000313" key="1">
    <source>
        <dbReference type="EMBL" id="CAF1122268.1"/>
    </source>
</evidence>
<organism evidence="1 2">
    <name type="scientific">Brachionus calyciflorus</name>
    <dbReference type="NCBI Taxonomy" id="104777"/>
    <lineage>
        <taxon>Eukaryota</taxon>
        <taxon>Metazoa</taxon>
        <taxon>Spiralia</taxon>
        <taxon>Gnathifera</taxon>
        <taxon>Rotifera</taxon>
        <taxon>Eurotatoria</taxon>
        <taxon>Monogononta</taxon>
        <taxon>Pseudotrocha</taxon>
        <taxon>Ploima</taxon>
        <taxon>Brachionidae</taxon>
        <taxon>Brachionus</taxon>
    </lineage>
</organism>
<proteinExistence type="predicted"/>
<dbReference type="Proteomes" id="UP000663879">
    <property type="component" value="Unassembled WGS sequence"/>
</dbReference>
<gene>
    <name evidence="1" type="ORF">OXX778_LOCUS22096</name>
</gene>
<keyword evidence="2" id="KW-1185">Reference proteome</keyword>
<accession>A0A814QSJ5</accession>
<evidence type="ECO:0000313" key="2">
    <source>
        <dbReference type="Proteomes" id="UP000663879"/>
    </source>
</evidence>